<keyword evidence="3" id="KW-1185">Reference proteome</keyword>
<feature type="chain" id="PRO_5047422451" description="Calcineurin-like phosphoesterase domain-containing protein" evidence="1">
    <location>
        <begin position="34"/>
        <end position="365"/>
    </location>
</feature>
<accession>A0ABW2QP34</accession>
<dbReference type="Proteomes" id="UP001596501">
    <property type="component" value="Unassembled WGS sequence"/>
</dbReference>
<evidence type="ECO:0000313" key="3">
    <source>
        <dbReference type="Proteomes" id="UP001596501"/>
    </source>
</evidence>
<comment type="caution">
    <text evidence="2">The sequence shown here is derived from an EMBL/GenBank/DDBJ whole genome shotgun (WGS) entry which is preliminary data.</text>
</comment>
<dbReference type="EMBL" id="JBHTCA010000005">
    <property type="protein sequence ID" value="MFC7409200.1"/>
    <property type="molecule type" value="Genomic_DNA"/>
</dbReference>
<feature type="signal peptide" evidence="1">
    <location>
        <begin position="1"/>
        <end position="33"/>
    </location>
</feature>
<dbReference type="RefSeq" id="WP_382222566.1">
    <property type="nucleotide sequence ID" value="NZ_JBHTCA010000005.1"/>
</dbReference>
<gene>
    <name evidence="2" type="ORF">ACFQPB_10040</name>
</gene>
<name>A0ABW2QP34_9BURK</name>
<evidence type="ECO:0000256" key="1">
    <source>
        <dbReference type="SAM" id="SignalP"/>
    </source>
</evidence>
<reference evidence="3" key="1">
    <citation type="journal article" date="2019" name="Int. J. Syst. Evol. Microbiol.">
        <title>The Global Catalogue of Microorganisms (GCM) 10K type strain sequencing project: providing services to taxonomists for standard genome sequencing and annotation.</title>
        <authorList>
            <consortium name="The Broad Institute Genomics Platform"/>
            <consortium name="The Broad Institute Genome Sequencing Center for Infectious Disease"/>
            <person name="Wu L."/>
            <person name="Ma J."/>
        </authorList>
    </citation>
    <scope>NUCLEOTIDE SEQUENCE [LARGE SCALE GENOMIC DNA]</scope>
    <source>
        <strain evidence="3">CGMCC 1.12371</strain>
    </source>
</reference>
<dbReference type="SUPFAM" id="SSF56300">
    <property type="entry name" value="Metallo-dependent phosphatases"/>
    <property type="match status" value="1"/>
</dbReference>
<proteinExistence type="predicted"/>
<protein>
    <recommendedName>
        <fullName evidence="4">Calcineurin-like phosphoesterase domain-containing protein</fullName>
    </recommendedName>
</protein>
<evidence type="ECO:0000313" key="2">
    <source>
        <dbReference type="EMBL" id="MFC7409200.1"/>
    </source>
</evidence>
<dbReference type="InterPro" id="IPR029052">
    <property type="entry name" value="Metallo-depent_PP-like"/>
</dbReference>
<organism evidence="2 3">
    <name type="scientific">Hydrogenophaga atypica</name>
    <dbReference type="NCBI Taxonomy" id="249409"/>
    <lineage>
        <taxon>Bacteria</taxon>
        <taxon>Pseudomonadati</taxon>
        <taxon>Pseudomonadota</taxon>
        <taxon>Betaproteobacteria</taxon>
        <taxon>Burkholderiales</taxon>
        <taxon>Comamonadaceae</taxon>
        <taxon>Hydrogenophaga</taxon>
    </lineage>
</organism>
<evidence type="ECO:0008006" key="4">
    <source>
        <dbReference type="Google" id="ProtNLM"/>
    </source>
</evidence>
<sequence length="365" mass="40190">MHRPLKTKAQRAGIWAAVAFATFCFGLGPSAQAQAQAQHTPHRPFAFAAIGDTAYSIENEKAFDRMVDAMNRAPLAFVAHVGDFEADPRPYAHSPETISMPCTDERYAQVLASFQRSVHPLVLTPGDNDWADCHLLKARPFDPLERLDTLRTSFFPPGHSLGQRTMPLTSQATTPGFASFRENLRWRTHGVVFATLHTVGSNDNRGLSPTLDAEQAARMAANLAWLKQAFAAAKAPGALGLVLLTQANIGFEAHWTHNLKTRYVRSAGGSVSLQAEGSAYDPLVKALTNEMASFDRPVLFVHGDTHLYRVNRPLMHPKTGRFFDNFTRLEVFGDPDSHWVRVTVDPAKPGLFTIDAETVPGNRAH</sequence>
<keyword evidence="1" id="KW-0732">Signal</keyword>